<evidence type="ECO:0000313" key="12">
    <source>
        <dbReference type="EMBL" id="GEQ22876.1"/>
    </source>
</evidence>
<dbReference type="InterPro" id="IPR018027">
    <property type="entry name" value="Asn/Gln_amidotransferase"/>
</dbReference>
<keyword evidence="4 10" id="KW-0547">Nucleotide-binding</keyword>
<evidence type="ECO:0000313" key="14">
    <source>
        <dbReference type="EMBL" id="PPV12469.1"/>
    </source>
</evidence>
<evidence type="ECO:0000256" key="3">
    <source>
        <dbReference type="ARBA" id="ARBA00022598"/>
    </source>
</evidence>
<evidence type="ECO:0000313" key="19">
    <source>
        <dbReference type="Proteomes" id="UP000515243"/>
    </source>
</evidence>
<comment type="catalytic activity">
    <reaction evidence="8 10">
        <text>L-aspartyl-tRNA(Asn) + L-glutamine + ATP + H2O = L-asparaginyl-tRNA(Asn) + L-glutamate + ADP + phosphate + 2 H(+)</text>
        <dbReference type="Rhea" id="RHEA:14513"/>
        <dbReference type="Rhea" id="RHEA-COMP:9674"/>
        <dbReference type="Rhea" id="RHEA-COMP:9677"/>
        <dbReference type="ChEBI" id="CHEBI:15377"/>
        <dbReference type="ChEBI" id="CHEBI:15378"/>
        <dbReference type="ChEBI" id="CHEBI:29985"/>
        <dbReference type="ChEBI" id="CHEBI:30616"/>
        <dbReference type="ChEBI" id="CHEBI:43474"/>
        <dbReference type="ChEBI" id="CHEBI:58359"/>
        <dbReference type="ChEBI" id="CHEBI:78515"/>
        <dbReference type="ChEBI" id="CHEBI:78516"/>
        <dbReference type="ChEBI" id="CHEBI:456216"/>
    </reaction>
</comment>
<reference evidence="15 19" key="2">
    <citation type="submission" date="2019-05" db="EMBL/GenBank/DDBJ databases">
        <authorList>
            <person name="Schori C."/>
            <person name="Ahrens C."/>
        </authorList>
    </citation>
    <scope>NUCLEOTIDE SEQUENCE [LARGE SCALE GENOMIC DNA]</scope>
    <source>
        <strain evidence="15 19">DSM 10702</strain>
    </source>
</reference>
<dbReference type="Gene3D" id="1.10.10.410">
    <property type="match status" value="1"/>
</dbReference>
<evidence type="ECO:0000256" key="4">
    <source>
        <dbReference type="ARBA" id="ARBA00022741"/>
    </source>
</evidence>
<dbReference type="PANTHER" id="PTHR11659:SF0">
    <property type="entry name" value="GLUTAMYL-TRNA(GLN) AMIDOTRANSFERASE SUBUNIT B, MITOCHONDRIAL"/>
    <property type="match status" value="1"/>
</dbReference>
<dbReference type="GO" id="GO:0070681">
    <property type="term" value="P:glutaminyl-tRNAGln biosynthesis via transamidation"/>
    <property type="evidence" value="ECO:0007669"/>
    <property type="project" value="TreeGrafter"/>
</dbReference>
<evidence type="ECO:0000256" key="7">
    <source>
        <dbReference type="ARBA" id="ARBA00024799"/>
    </source>
</evidence>
<dbReference type="Gene3D" id="1.10.150.380">
    <property type="entry name" value="GatB domain, N-terminal subdomain"/>
    <property type="match status" value="1"/>
</dbReference>
<dbReference type="EMBL" id="BKBC01000064">
    <property type="protein sequence ID" value="GEQ22876.1"/>
    <property type="molecule type" value="Genomic_DNA"/>
</dbReference>
<dbReference type="InterPro" id="IPR003789">
    <property type="entry name" value="Asn/Gln_tRNA_amidoTrase-B-like"/>
</dbReference>
<evidence type="ECO:0000256" key="1">
    <source>
        <dbReference type="ARBA" id="ARBA00005306"/>
    </source>
</evidence>
<comment type="subunit">
    <text evidence="2 10">Heterotrimer of A, B and C subunits.</text>
</comment>
<reference evidence="13 18" key="4">
    <citation type="submission" date="2020-01" db="EMBL/GenBank/DDBJ databases">
        <title>Genome sequence of a 1,3-propanediol producer, Clostridium butyricum S3.</title>
        <authorList>
            <person name="Zhou J."/>
        </authorList>
    </citation>
    <scope>NUCLEOTIDE SEQUENCE [LARGE SCALE GENOMIC DNA]</scope>
    <source>
        <strain evidence="13 18">S3</strain>
    </source>
</reference>
<comment type="similarity">
    <text evidence="1 10">Belongs to the GatB/GatE family. GatB subfamily.</text>
</comment>
<gene>
    <name evidence="10 12" type="primary">gatB</name>
    <name evidence="14" type="ORF">AWN73_18560</name>
    <name evidence="12" type="ORF">CBU02nite_33820</name>
    <name evidence="15" type="ORF">FF104_16055</name>
    <name evidence="13" type="ORF">GND98_013520</name>
</gene>
<keyword evidence="3 10" id="KW-0436">Ligase</keyword>
<dbReference type="InterPro" id="IPR017958">
    <property type="entry name" value="Gln-tRNA_amidoTrfase_suB_CS"/>
</dbReference>
<dbReference type="OrthoDB" id="9804078at2"/>
<keyword evidence="14" id="KW-0808">Transferase</keyword>
<reference evidence="14 16" key="1">
    <citation type="submission" date="2016-01" db="EMBL/GenBank/DDBJ databases">
        <title>Characterization of the Clostridium difficile lineages that are prevalent in Hong Kong and China.</title>
        <authorList>
            <person name="Kwok J.S.-L."/>
            <person name="Lam W.-Y."/>
            <person name="Ip M."/>
            <person name="Chan T.-F."/>
            <person name="Hawkey P.M."/>
            <person name="Tsui S.K.-W."/>
        </authorList>
    </citation>
    <scope>NUCLEOTIDE SEQUENCE [LARGE SCALE GENOMIC DNA]</scope>
    <source>
        <strain evidence="14 16">300064</strain>
    </source>
</reference>
<dbReference type="InterPro" id="IPR023168">
    <property type="entry name" value="GatB_Yqey_C_2"/>
</dbReference>
<dbReference type="GO" id="GO:0005524">
    <property type="term" value="F:ATP binding"/>
    <property type="evidence" value="ECO:0007669"/>
    <property type="project" value="UniProtKB-KW"/>
</dbReference>
<dbReference type="HAMAP" id="MF_00121">
    <property type="entry name" value="GatB"/>
    <property type="match status" value="1"/>
</dbReference>
<evidence type="ECO:0000256" key="10">
    <source>
        <dbReference type="HAMAP-Rule" id="MF_00121"/>
    </source>
</evidence>
<dbReference type="InterPro" id="IPR006075">
    <property type="entry name" value="Asn/Gln-tRNA_Trfase_suB/E_cat"/>
</dbReference>
<accession>A0A0A6PT52</accession>
<dbReference type="Proteomes" id="UP000474042">
    <property type="component" value="Unassembled WGS sequence"/>
</dbReference>
<dbReference type="EMBL" id="LRDH01000141">
    <property type="protein sequence ID" value="PPV12469.1"/>
    <property type="molecule type" value="Genomic_DNA"/>
</dbReference>
<dbReference type="GeneID" id="92945719"/>
<dbReference type="Proteomes" id="UP000321089">
    <property type="component" value="Unassembled WGS sequence"/>
</dbReference>
<protein>
    <recommendedName>
        <fullName evidence="10">Aspartyl/glutamyl-tRNA(Asn/Gln) amidotransferase subunit B</fullName>
        <shortName evidence="10">Asp/Glu-ADT subunit B</shortName>
        <ecNumber evidence="10">6.3.5.-</ecNumber>
    </recommendedName>
</protein>
<evidence type="ECO:0000313" key="17">
    <source>
        <dbReference type="Proteomes" id="UP000321089"/>
    </source>
</evidence>
<feature type="domain" description="Asn/Gln amidotransferase" evidence="11">
    <location>
        <begin position="326"/>
        <end position="473"/>
    </location>
</feature>
<dbReference type="PANTHER" id="PTHR11659">
    <property type="entry name" value="GLUTAMYL-TRNA GLN AMIDOTRANSFERASE SUBUNIT B MITOCHONDRIAL AND PROKARYOTIC PET112-RELATED"/>
    <property type="match status" value="1"/>
</dbReference>
<evidence type="ECO:0000313" key="16">
    <source>
        <dbReference type="Proteomes" id="UP000238081"/>
    </source>
</evidence>
<dbReference type="EC" id="6.3.5.-" evidence="10"/>
<dbReference type="PROSITE" id="PS01234">
    <property type="entry name" value="GATB"/>
    <property type="match status" value="1"/>
</dbReference>
<dbReference type="GO" id="GO:0050567">
    <property type="term" value="F:glutaminyl-tRNA synthase (glutamine-hydrolyzing) activity"/>
    <property type="evidence" value="ECO:0007669"/>
    <property type="project" value="UniProtKB-UniRule"/>
</dbReference>
<dbReference type="GO" id="GO:0006412">
    <property type="term" value="P:translation"/>
    <property type="evidence" value="ECO:0007669"/>
    <property type="project" value="UniProtKB-UniRule"/>
</dbReference>
<dbReference type="SUPFAM" id="SSF55931">
    <property type="entry name" value="Glutamine synthetase/guanido kinase"/>
    <property type="match status" value="1"/>
</dbReference>
<proteinExistence type="inferred from homology"/>
<dbReference type="InterPro" id="IPR042114">
    <property type="entry name" value="GatB_C_1"/>
</dbReference>
<dbReference type="Pfam" id="PF02934">
    <property type="entry name" value="GatB_N"/>
    <property type="match status" value="1"/>
</dbReference>
<evidence type="ECO:0000313" key="13">
    <source>
        <dbReference type="EMBL" id="NAS18858.1"/>
    </source>
</evidence>
<dbReference type="Proteomes" id="UP000238081">
    <property type="component" value="Unassembled WGS sequence"/>
</dbReference>
<dbReference type="FunFam" id="1.10.150.380:FF:000001">
    <property type="entry name" value="Aspartyl/glutamyl-tRNA(Asn/Gln) amidotransferase subunit B"/>
    <property type="match status" value="1"/>
</dbReference>
<dbReference type="NCBIfam" id="NF004012">
    <property type="entry name" value="PRK05477.1-2"/>
    <property type="match status" value="1"/>
</dbReference>
<dbReference type="InterPro" id="IPR017959">
    <property type="entry name" value="Asn/Gln-tRNA_amidoTrfase_suB/E"/>
</dbReference>
<comment type="catalytic activity">
    <reaction evidence="9 10">
        <text>L-glutamyl-tRNA(Gln) + L-glutamine + ATP + H2O = L-glutaminyl-tRNA(Gln) + L-glutamate + ADP + phosphate + H(+)</text>
        <dbReference type="Rhea" id="RHEA:17521"/>
        <dbReference type="Rhea" id="RHEA-COMP:9681"/>
        <dbReference type="Rhea" id="RHEA-COMP:9684"/>
        <dbReference type="ChEBI" id="CHEBI:15377"/>
        <dbReference type="ChEBI" id="CHEBI:15378"/>
        <dbReference type="ChEBI" id="CHEBI:29985"/>
        <dbReference type="ChEBI" id="CHEBI:30616"/>
        <dbReference type="ChEBI" id="CHEBI:43474"/>
        <dbReference type="ChEBI" id="CHEBI:58359"/>
        <dbReference type="ChEBI" id="CHEBI:78520"/>
        <dbReference type="ChEBI" id="CHEBI:78521"/>
        <dbReference type="ChEBI" id="CHEBI:456216"/>
    </reaction>
</comment>
<name>A0A0A6PT52_CLOBU</name>
<dbReference type="InterPro" id="IPR014746">
    <property type="entry name" value="Gln_synth/guanido_kin_cat_dom"/>
</dbReference>
<dbReference type="SMART" id="SM00845">
    <property type="entry name" value="GatB_Yqey"/>
    <property type="match status" value="1"/>
</dbReference>
<evidence type="ECO:0000256" key="5">
    <source>
        <dbReference type="ARBA" id="ARBA00022840"/>
    </source>
</evidence>
<dbReference type="GO" id="GO:0016740">
    <property type="term" value="F:transferase activity"/>
    <property type="evidence" value="ECO:0007669"/>
    <property type="project" value="UniProtKB-KW"/>
</dbReference>
<evidence type="ECO:0000256" key="2">
    <source>
        <dbReference type="ARBA" id="ARBA00011123"/>
    </source>
</evidence>
<dbReference type="SUPFAM" id="SSF89095">
    <property type="entry name" value="GatB/YqeY motif"/>
    <property type="match status" value="1"/>
</dbReference>
<reference evidence="12 17" key="3">
    <citation type="submission" date="2019-07" db="EMBL/GenBank/DDBJ databases">
        <title>Whole genome shotgun sequence of Clostridium butyricum NBRC 3858.</title>
        <authorList>
            <person name="Hosoyama A."/>
            <person name="Uohara A."/>
            <person name="Ohji S."/>
            <person name="Ichikawa N."/>
        </authorList>
    </citation>
    <scope>NUCLEOTIDE SEQUENCE [LARGE SCALE GENOMIC DNA]</scope>
    <source>
        <strain evidence="12 17">NBRC 3858</strain>
    </source>
</reference>
<dbReference type="NCBIfam" id="NF004014">
    <property type="entry name" value="PRK05477.1-4"/>
    <property type="match status" value="1"/>
</dbReference>
<dbReference type="AlphaFoldDB" id="A0A0A6PT52"/>
<dbReference type="RefSeq" id="WP_002582790.1">
    <property type="nucleotide sequence ID" value="NZ_AP019716.1"/>
</dbReference>
<dbReference type="EMBL" id="WOFV02000046">
    <property type="protein sequence ID" value="NAS18858.1"/>
    <property type="molecule type" value="Genomic_DNA"/>
</dbReference>
<evidence type="ECO:0000256" key="6">
    <source>
        <dbReference type="ARBA" id="ARBA00022917"/>
    </source>
</evidence>
<evidence type="ECO:0000313" key="15">
    <source>
        <dbReference type="EMBL" id="QMW92406.1"/>
    </source>
</evidence>
<dbReference type="FunFam" id="1.10.10.410:FF:000001">
    <property type="entry name" value="Aspartyl/glutamyl-tRNA(Asn/Gln) amidotransferase subunit B"/>
    <property type="match status" value="1"/>
</dbReference>
<evidence type="ECO:0000256" key="9">
    <source>
        <dbReference type="ARBA" id="ARBA00047913"/>
    </source>
</evidence>
<keyword evidence="5 10" id="KW-0067">ATP-binding</keyword>
<dbReference type="Proteomes" id="UP000515243">
    <property type="component" value="Chromosome 1"/>
</dbReference>
<sequence length="476" mass="53679">MEFESVIGLETHVELSTKTKMYCGCAIEFGGKANTHVCPVCLGLPGSLPQLNKHVVELGIKAGLALNCEITKIGRMDRKNYFYPDCPRNYQITQDELPLCRNGYIDIELESGETRRIGIERIHIEDDAAKILHTKRGALVDYNRAGVPLIEVVTRPDLRTKEEVTLYLTKLKSILSAAGISDCKMEEGSLRCDVNISVREKGDEKLGTRTEVKNINSFKSVEKVLEHEFERQVKAVTEGEDMFVETRRWDEANNLTVVMRSKEEANDYRYFPEGDLVTLNISDEWIEEIRKTIPELPHEKQARFISEYKLPKYDSEVLTLTPEMAEFFDEAAKISGDPKAASNWMMGDVSRLMNIDGTWVKELKFAPKDIAELIEVIKDGTISSAIGKQVVEAMFETGKSPKAIIEEKGLKQNNDESAILDMVNKVLDENPQVIEQFKAGRDRILGFAVGQVMKMAKGQANPGIVNKLVEQEVKKR</sequence>
<keyword evidence="6 10" id="KW-0648">Protein biosynthesis</keyword>
<organism evidence="14 16">
    <name type="scientific">Clostridium butyricum</name>
    <dbReference type="NCBI Taxonomy" id="1492"/>
    <lineage>
        <taxon>Bacteria</taxon>
        <taxon>Bacillati</taxon>
        <taxon>Bacillota</taxon>
        <taxon>Clostridia</taxon>
        <taxon>Eubacteriales</taxon>
        <taxon>Clostridiaceae</taxon>
        <taxon>Clostridium</taxon>
    </lineage>
</organism>
<dbReference type="InterPro" id="IPR004413">
    <property type="entry name" value="GatB"/>
</dbReference>
<dbReference type="NCBIfam" id="TIGR00133">
    <property type="entry name" value="gatB"/>
    <property type="match status" value="1"/>
</dbReference>
<comment type="function">
    <text evidence="7 10">Allows the formation of correctly charged Asn-tRNA(Asn) or Gln-tRNA(Gln) through the transamidation of misacylated Asp-tRNA(Asn) or Glu-tRNA(Gln) in organisms which lack either or both of asparaginyl-tRNA or glutaminyl-tRNA synthetases. The reaction takes place in the presence of glutamine and ATP through an activated phospho-Asp-tRNA(Asn) or phospho-Glu-tRNA(Gln).</text>
</comment>
<evidence type="ECO:0000313" key="18">
    <source>
        <dbReference type="Proteomes" id="UP000474042"/>
    </source>
</evidence>
<dbReference type="Pfam" id="PF02637">
    <property type="entry name" value="GatB_Yqey"/>
    <property type="match status" value="1"/>
</dbReference>
<evidence type="ECO:0000256" key="8">
    <source>
        <dbReference type="ARBA" id="ARBA00047380"/>
    </source>
</evidence>
<dbReference type="KEGG" id="cbut:ATN24_03295"/>
<evidence type="ECO:0000259" key="11">
    <source>
        <dbReference type="SMART" id="SM00845"/>
    </source>
</evidence>
<dbReference type="EMBL" id="CP040626">
    <property type="protein sequence ID" value="QMW92406.1"/>
    <property type="molecule type" value="Genomic_DNA"/>
</dbReference>